<feature type="compositionally biased region" description="Low complexity" evidence="2">
    <location>
        <begin position="359"/>
        <end position="370"/>
    </location>
</feature>
<comment type="caution">
    <text evidence="3">The sequence shown here is derived from an EMBL/GenBank/DDBJ whole genome shotgun (WGS) entry which is preliminary data.</text>
</comment>
<keyword evidence="4" id="KW-1185">Reference proteome</keyword>
<evidence type="ECO:0000313" key="4">
    <source>
        <dbReference type="Proteomes" id="UP001215598"/>
    </source>
</evidence>
<feature type="region of interest" description="Disordered" evidence="2">
    <location>
        <begin position="1"/>
        <end position="73"/>
    </location>
</feature>
<feature type="region of interest" description="Disordered" evidence="2">
    <location>
        <begin position="453"/>
        <end position="474"/>
    </location>
</feature>
<evidence type="ECO:0000313" key="3">
    <source>
        <dbReference type="EMBL" id="KAJ7777226.1"/>
    </source>
</evidence>
<dbReference type="AlphaFoldDB" id="A0AAD7K503"/>
<feature type="compositionally biased region" description="Low complexity" evidence="2">
    <location>
        <begin position="343"/>
        <end position="352"/>
    </location>
</feature>
<dbReference type="EMBL" id="JARKIB010000008">
    <property type="protein sequence ID" value="KAJ7777226.1"/>
    <property type="molecule type" value="Genomic_DNA"/>
</dbReference>
<feature type="region of interest" description="Disordered" evidence="2">
    <location>
        <begin position="892"/>
        <end position="911"/>
    </location>
</feature>
<dbReference type="Proteomes" id="UP001215598">
    <property type="component" value="Unassembled WGS sequence"/>
</dbReference>
<protein>
    <submittedName>
        <fullName evidence="3">Uncharacterized protein</fullName>
    </submittedName>
</protein>
<feature type="compositionally biased region" description="Acidic residues" evidence="2">
    <location>
        <begin position="839"/>
        <end position="859"/>
    </location>
</feature>
<proteinExistence type="predicted"/>
<evidence type="ECO:0000256" key="2">
    <source>
        <dbReference type="SAM" id="MobiDB-lite"/>
    </source>
</evidence>
<feature type="coiled-coil region" evidence="1">
    <location>
        <begin position="564"/>
        <end position="607"/>
    </location>
</feature>
<feature type="compositionally biased region" description="Low complexity" evidence="2">
    <location>
        <begin position="45"/>
        <end position="55"/>
    </location>
</feature>
<name>A0AAD7K503_9AGAR</name>
<feature type="region of interest" description="Disordered" evidence="2">
    <location>
        <begin position="839"/>
        <end position="879"/>
    </location>
</feature>
<gene>
    <name evidence="3" type="ORF">B0H16DRAFT_1504752</name>
</gene>
<feature type="compositionally biased region" description="Pro residues" evidence="2">
    <location>
        <begin position="869"/>
        <end position="878"/>
    </location>
</feature>
<feature type="compositionally biased region" description="Basic residues" evidence="2">
    <location>
        <begin position="56"/>
        <end position="71"/>
    </location>
</feature>
<keyword evidence="1" id="KW-0175">Coiled coil</keyword>
<accession>A0AAD7K503</accession>
<feature type="region of interest" description="Disordered" evidence="2">
    <location>
        <begin position="302"/>
        <end position="328"/>
    </location>
</feature>
<feature type="compositionally biased region" description="Low complexity" evidence="2">
    <location>
        <begin position="315"/>
        <end position="328"/>
    </location>
</feature>
<sequence length="911" mass="97831">MVVTRKTPVAPVPVASRTNSSQPLPRAAKPKTTSSALVEDKDASAKNAALASSKPAKSKHKHRHHNFRKAPKPSSGWLDRIVLSLLALLTFYAFTTCPHDEALSNPVCRGLQQYRTHVLEPYVLPPIYRGLAHPSVAPYIAKAQHLERTALRPVYQRTAPYIAAAKVVVWDRTFIPAFNAYVAPQYRKHVVPQWRKHAGPHIARAAPYATRAQHALERTAFTLHKTYTTRVAPAGARAYAFGKPHAISAYRAARPHVLALYAHGRALAAKGADQAGAARREYVDPHVQRIWDKVLELSGVGPMASGTQEVPVPEPASTAATSEDSTTEAVVSETKVAAVVTPVATTTPSATPEPEEVSSVEATPSGSSSATAVKASSSAVPVEASTVIPPVPASSIVPVETVSSTVVPPPSQSKVDTASIAEELSAASIAVESAHGMESPVVEEILSDVDASVSATPSSSSSSSSSSTSSAPSSAAAEAEAATAASVVMQSAHGMESPVVQEILEEVVGDQPAEDDADDDLSSFFDDLDLTPVAPTAPTADDAPYAGEFEPDKDEDILLTPTQIRELEQRAQEEQEEIKERTTREKRADLEDRMAKSKVKLTALAKEKNKQLRKALVGLRKVAVAEMDDPRTEVGGAVPGVRKEGKKMLAGLEAYVKKEEKAAAADRALGKDLGERRERWETVVGRVEEKLGARVQAAQAVITQFHVDLKAREVNEGMEIIGEMTEACSHEQGTIGLDLSWLHDVTYMDWQVYHGLAEIGETFQADASAIQAGTHAHPPVDPFLPRHARMQGDLTELVTAFVAQITALKQRAEAAFSEVVEEPAVEEPIVEEHVIEEPIAVEEPEEPEPTVEDPAETADEEPRVSILPVDPPAKPPVEPEIVDPAQIILGKSTEQVKQAMENAKAHEHEEL</sequence>
<feature type="region of interest" description="Disordered" evidence="2">
    <location>
        <begin position="343"/>
        <end position="370"/>
    </location>
</feature>
<evidence type="ECO:0000256" key="1">
    <source>
        <dbReference type="SAM" id="Coils"/>
    </source>
</evidence>
<organism evidence="3 4">
    <name type="scientific">Mycena metata</name>
    <dbReference type="NCBI Taxonomy" id="1033252"/>
    <lineage>
        <taxon>Eukaryota</taxon>
        <taxon>Fungi</taxon>
        <taxon>Dikarya</taxon>
        <taxon>Basidiomycota</taxon>
        <taxon>Agaricomycotina</taxon>
        <taxon>Agaricomycetes</taxon>
        <taxon>Agaricomycetidae</taxon>
        <taxon>Agaricales</taxon>
        <taxon>Marasmiineae</taxon>
        <taxon>Mycenaceae</taxon>
        <taxon>Mycena</taxon>
    </lineage>
</organism>
<reference evidence="3" key="1">
    <citation type="submission" date="2023-03" db="EMBL/GenBank/DDBJ databases">
        <title>Massive genome expansion in bonnet fungi (Mycena s.s.) driven by repeated elements and novel gene families across ecological guilds.</title>
        <authorList>
            <consortium name="Lawrence Berkeley National Laboratory"/>
            <person name="Harder C.B."/>
            <person name="Miyauchi S."/>
            <person name="Viragh M."/>
            <person name="Kuo A."/>
            <person name="Thoen E."/>
            <person name="Andreopoulos B."/>
            <person name="Lu D."/>
            <person name="Skrede I."/>
            <person name="Drula E."/>
            <person name="Henrissat B."/>
            <person name="Morin E."/>
            <person name="Kohler A."/>
            <person name="Barry K."/>
            <person name="LaButti K."/>
            <person name="Morin E."/>
            <person name="Salamov A."/>
            <person name="Lipzen A."/>
            <person name="Mereny Z."/>
            <person name="Hegedus B."/>
            <person name="Baldrian P."/>
            <person name="Stursova M."/>
            <person name="Weitz H."/>
            <person name="Taylor A."/>
            <person name="Grigoriev I.V."/>
            <person name="Nagy L.G."/>
            <person name="Martin F."/>
            <person name="Kauserud H."/>
        </authorList>
    </citation>
    <scope>NUCLEOTIDE SEQUENCE</scope>
    <source>
        <strain evidence="3">CBHHK182m</strain>
    </source>
</reference>